<dbReference type="Proteomes" id="UP000655420">
    <property type="component" value="Unassembled WGS sequence"/>
</dbReference>
<evidence type="ECO:0000256" key="1">
    <source>
        <dbReference type="ARBA" id="ARBA00022729"/>
    </source>
</evidence>
<reference evidence="2" key="1">
    <citation type="submission" date="2020-12" db="EMBL/GenBank/DDBJ databases">
        <title>Bacterial taxonomy.</title>
        <authorList>
            <person name="Pan X."/>
        </authorList>
    </citation>
    <scope>NUCLEOTIDE SEQUENCE</scope>
    <source>
        <strain evidence="2">M0105</strain>
    </source>
</reference>
<dbReference type="EMBL" id="JAEHHL010000004">
    <property type="protein sequence ID" value="MBK0399230.1"/>
    <property type="molecule type" value="Genomic_DNA"/>
</dbReference>
<dbReference type="InterPro" id="IPR043504">
    <property type="entry name" value="Peptidase_S1_PA_chymotrypsin"/>
</dbReference>
<dbReference type="PROSITE" id="PS00134">
    <property type="entry name" value="TRYPSIN_HIS"/>
    <property type="match status" value="1"/>
</dbReference>
<proteinExistence type="predicted"/>
<keyword evidence="2" id="KW-0378">Hydrolase</keyword>
<dbReference type="AlphaFoldDB" id="A0A8J7SGS7"/>
<dbReference type="PANTHER" id="PTHR15462">
    <property type="entry name" value="SERINE PROTEASE"/>
    <property type="match status" value="1"/>
</dbReference>
<sequence length="239" mass="25589">MAAILAVGQVPPAEALDLERRRMLTATEHVPWRGVGRVNVAGLRDRSMCTGTLVAEDLVITAAHCVISPRTGKVQPVNDVYFVAGWRRGQKVASRRAIEITTHPGYAYAQNPGFDEIGADLALIRLDAPIPVAQAPFFAVGEPSEGKDALTLISYRRDRPHALTRQDGCDLRGSQGPVLALNCDVTFGASGSPIFADADGAPRIVAVMSAMGQDRATRKPLAFAVRVDHAMPEVLAAMR</sequence>
<dbReference type="InterPro" id="IPR018114">
    <property type="entry name" value="TRYPSIN_HIS"/>
</dbReference>
<gene>
    <name evidence="2" type="ORF">H0I76_08515</name>
</gene>
<keyword evidence="1" id="KW-0732">Signal</keyword>
<evidence type="ECO:0000313" key="2">
    <source>
        <dbReference type="EMBL" id="MBK0399230.1"/>
    </source>
</evidence>
<dbReference type="PANTHER" id="PTHR15462:SF8">
    <property type="entry name" value="SERINE PROTEASE"/>
    <property type="match status" value="1"/>
</dbReference>
<dbReference type="InterPro" id="IPR050966">
    <property type="entry name" value="Glutamyl_endopeptidase"/>
</dbReference>
<comment type="caution">
    <text evidence="2">The sequence shown here is derived from an EMBL/GenBank/DDBJ whole genome shotgun (WGS) entry which is preliminary data.</text>
</comment>
<evidence type="ECO:0000313" key="3">
    <source>
        <dbReference type="Proteomes" id="UP000655420"/>
    </source>
</evidence>
<accession>A0A8J7SGS7</accession>
<protein>
    <submittedName>
        <fullName evidence="2">Trypsin-like serine protease</fullName>
    </submittedName>
</protein>
<dbReference type="GO" id="GO:0006508">
    <property type="term" value="P:proteolysis"/>
    <property type="evidence" value="ECO:0007669"/>
    <property type="project" value="UniProtKB-KW"/>
</dbReference>
<dbReference type="Gene3D" id="2.40.10.10">
    <property type="entry name" value="Trypsin-like serine proteases"/>
    <property type="match status" value="2"/>
</dbReference>
<dbReference type="PRINTS" id="PR00722">
    <property type="entry name" value="CHYMOTRYPSIN"/>
</dbReference>
<dbReference type="SUPFAM" id="SSF50494">
    <property type="entry name" value="Trypsin-like serine proteases"/>
    <property type="match status" value="1"/>
</dbReference>
<keyword evidence="2" id="KW-0645">Protease</keyword>
<organism evidence="2 3">
    <name type="scientific">Thermohalobaculum xanthum</name>
    <dbReference type="NCBI Taxonomy" id="2753746"/>
    <lineage>
        <taxon>Bacteria</taxon>
        <taxon>Pseudomonadati</taxon>
        <taxon>Pseudomonadota</taxon>
        <taxon>Alphaproteobacteria</taxon>
        <taxon>Rhodobacterales</taxon>
        <taxon>Paracoccaceae</taxon>
        <taxon>Thermohalobaculum</taxon>
    </lineage>
</organism>
<dbReference type="Pfam" id="PF13365">
    <property type="entry name" value="Trypsin_2"/>
    <property type="match status" value="1"/>
</dbReference>
<dbReference type="InterPro" id="IPR001314">
    <property type="entry name" value="Peptidase_S1A"/>
</dbReference>
<dbReference type="GO" id="GO:0004252">
    <property type="term" value="F:serine-type endopeptidase activity"/>
    <property type="evidence" value="ECO:0007669"/>
    <property type="project" value="InterPro"/>
</dbReference>
<dbReference type="RefSeq" id="WP_200609285.1">
    <property type="nucleotide sequence ID" value="NZ_JAEHHL010000004.1"/>
</dbReference>
<keyword evidence="3" id="KW-1185">Reference proteome</keyword>
<dbReference type="InterPro" id="IPR009003">
    <property type="entry name" value="Peptidase_S1_PA"/>
</dbReference>
<name>A0A8J7SGS7_9RHOB</name>